<dbReference type="RefSeq" id="WP_237875488.1">
    <property type="nucleotide sequence ID" value="NZ_JAKLTR010000016.1"/>
</dbReference>
<organism evidence="4 5">
    <name type="scientific">Terrimonas ginsenosidimutans</name>
    <dbReference type="NCBI Taxonomy" id="2908004"/>
    <lineage>
        <taxon>Bacteria</taxon>
        <taxon>Pseudomonadati</taxon>
        <taxon>Bacteroidota</taxon>
        <taxon>Chitinophagia</taxon>
        <taxon>Chitinophagales</taxon>
        <taxon>Chitinophagaceae</taxon>
        <taxon>Terrimonas</taxon>
    </lineage>
</organism>
<gene>
    <name evidence="4" type="ORF">LZZ85_21820</name>
</gene>
<feature type="chain" id="PRO_5047370841" evidence="2">
    <location>
        <begin position="22"/>
        <end position="646"/>
    </location>
</feature>
<keyword evidence="5" id="KW-1185">Reference proteome</keyword>
<dbReference type="SUPFAM" id="SSF48230">
    <property type="entry name" value="Chondroitin AC/alginate lyase"/>
    <property type="match status" value="1"/>
</dbReference>
<name>A0ABS9KXA6_9BACT</name>
<evidence type="ECO:0000313" key="4">
    <source>
        <dbReference type="EMBL" id="MCG2616951.1"/>
    </source>
</evidence>
<protein>
    <submittedName>
        <fullName evidence="4">Heparinase II/III-family protein</fullName>
    </submittedName>
</protein>
<dbReference type="Gene3D" id="1.50.10.100">
    <property type="entry name" value="Chondroitin AC/alginate lyase"/>
    <property type="match status" value="1"/>
</dbReference>
<accession>A0ABS9KXA6</accession>
<reference evidence="4" key="1">
    <citation type="submission" date="2022-01" db="EMBL/GenBank/DDBJ databases">
        <authorList>
            <person name="Jo J.-H."/>
            <person name="Im W.-T."/>
        </authorList>
    </citation>
    <scope>NUCLEOTIDE SEQUENCE</scope>
    <source>
        <strain evidence="4">NA20</strain>
    </source>
</reference>
<dbReference type="InterPro" id="IPR012480">
    <property type="entry name" value="Hepar_II_III_C"/>
</dbReference>
<sequence>MRILFLLFSHIGLFFHAFAQADRNWLAGAHSKELLARNLSVEKLDEQFPRYTDRAKWESINPVYRAHLIKDGEEALGFVWKVVPATSYLEFVKSGNRRVMEDVYNTNLTAIRKLAFAELAEGKGRFIPQLINGVWHVCDITSWSISASLNLQKAGAGLPDINEPVIELGTGITVNVMAWTYHLFKDEFDKHSKLISPRIKQEIDRRVLQPFYTRNDFWWMALDGKKRLVNNWNIWLNYNMLTTILLVEDDPAKRADGIYKTMRSADQFINYYKEDGGCEEGPAYWSHAGGMLYNYLSLLQTATKGAVDIFDKPLIRNIGSYYCKAYIDSSWYLNYADAAAKIKGDASLVYHYGKAVKDSQLQYFGSWLARQQQWDTMPPVENMYGGFRNLFTVKEIVDGKAAQPFMAYAWMKETGIAVARDQEGSSKGFYFSALAGHNDESHNHNDVGTCVLYYDGKPFLIDIGSETYTRQTFGPERYTIWTMRSTYHNVPFINGVEQKDGAKYKAKNVSFTNTKTTARFQLDIAAAYPEAAQVKKWDRVYELKRNESFTITDKYQLMANNGNSALHFMTSAVPAKTKEGVVRLVSGITDLRMEFDPKQFDLEIEEVPVKDSRLLESWPPVVYRIQLKIRNKSTEGNHRIVFRKTK</sequence>
<feature type="signal peptide" evidence="2">
    <location>
        <begin position="1"/>
        <end position="21"/>
    </location>
</feature>
<dbReference type="Gene3D" id="2.70.98.70">
    <property type="match status" value="1"/>
</dbReference>
<comment type="subcellular location">
    <subcellularLocation>
        <location evidence="1">Cell envelope</location>
    </subcellularLocation>
</comment>
<feature type="domain" description="Heparinase II/III-like C-terminal" evidence="3">
    <location>
        <begin position="409"/>
        <end position="569"/>
    </location>
</feature>
<dbReference type="InterPro" id="IPR008929">
    <property type="entry name" value="Chondroitin_lyas"/>
</dbReference>
<evidence type="ECO:0000259" key="3">
    <source>
        <dbReference type="Pfam" id="PF07940"/>
    </source>
</evidence>
<evidence type="ECO:0000256" key="1">
    <source>
        <dbReference type="ARBA" id="ARBA00004196"/>
    </source>
</evidence>
<dbReference type="Proteomes" id="UP001165367">
    <property type="component" value="Unassembled WGS sequence"/>
</dbReference>
<keyword evidence="2" id="KW-0732">Signal</keyword>
<evidence type="ECO:0000256" key="2">
    <source>
        <dbReference type="SAM" id="SignalP"/>
    </source>
</evidence>
<evidence type="ECO:0000313" key="5">
    <source>
        <dbReference type="Proteomes" id="UP001165367"/>
    </source>
</evidence>
<dbReference type="Pfam" id="PF07940">
    <property type="entry name" value="Hepar_II_III_C"/>
    <property type="match status" value="1"/>
</dbReference>
<comment type="caution">
    <text evidence="4">The sequence shown here is derived from an EMBL/GenBank/DDBJ whole genome shotgun (WGS) entry which is preliminary data.</text>
</comment>
<proteinExistence type="predicted"/>
<dbReference type="EMBL" id="JAKLTR010000016">
    <property type="protein sequence ID" value="MCG2616951.1"/>
    <property type="molecule type" value="Genomic_DNA"/>
</dbReference>